<dbReference type="InterPro" id="IPR051948">
    <property type="entry name" value="Hsp70_co-chaperone_J-domain"/>
</dbReference>
<dbReference type="Pfam" id="PF00226">
    <property type="entry name" value="DnaJ"/>
    <property type="match status" value="1"/>
</dbReference>
<keyword evidence="1" id="KW-0143">Chaperone</keyword>
<proteinExistence type="predicted"/>
<dbReference type="SUPFAM" id="SSF46565">
    <property type="entry name" value="Chaperone J-domain"/>
    <property type="match status" value="1"/>
</dbReference>
<protein>
    <submittedName>
        <fullName evidence="3">J domain-containing protein</fullName>
    </submittedName>
</protein>
<keyword evidence="4" id="KW-1185">Reference proteome</keyword>
<dbReference type="RefSeq" id="WP_304559250.1">
    <property type="nucleotide sequence ID" value="NZ_JAUQSZ010000001.1"/>
</dbReference>
<name>A0ABT8ZTM3_9SPHN</name>
<dbReference type="EMBL" id="JAUQSZ010000001">
    <property type="protein sequence ID" value="MDO7840911.1"/>
    <property type="molecule type" value="Genomic_DNA"/>
</dbReference>
<dbReference type="InterPro" id="IPR036869">
    <property type="entry name" value="J_dom_sf"/>
</dbReference>
<feature type="domain" description="J" evidence="2">
    <location>
        <begin position="2"/>
        <end position="66"/>
    </location>
</feature>
<evidence type="ECO:0000313" key="3">
    <source>
        <dbReference type="EMBL" id="MDO7840911.1"/>
    </source>
</evidence>
<dbReference type="PANTHER" id="PTHR44360">
    <property type="entry name" value="DNAJ HOMOLOG SUBFAMILY B MEMBER 9"/>
    <property type="match status" value="1"/>
</dbReference>
<accession>A0ABT8ZTM3</accession>
<dbReference type="CDD" id="cd06257">
    <property type="entry name" value="DnaJ"/>
    <property type="match status" value="1"/>
</dbReference>
<sequence length="246" mass="25910">MNPYAVLGLAQDADGVVIRAAWKALIAKHHPDLTDDPASYQRATEINQAYAILGDPARRAAFDRGRSSRSGPAGIALIELRTDAAPAALSGTAAAPPRRSLRRRVADIAFTAALLLTAGATVFAIQWFDDSQQSIASQRPAPPLRPARASADLVDAAPAATPTAIASELERIAAMTKPAVPSRSSEQILLGEQHFEQLVRRSGRAAAVAYSLRCNKLASANASADIFDFCTGFDQALRRVASGPAS</sequence>
<evidence type="ECO:0000256" key="1">
    <source>
        <dbReference type="ARBA" id="ARBA00023186"/>
    </source>
</evidence>
<dbReference type="PANTHER" id="PTHR44360:SF1">
    <property type="entry name" value="DNAJ HOMOLOG SUBFAMILY B MEMBER 9"/>
    <property type="match status" value="1"/>
</dbReference>
<dbReference type="PROSITE" id="PS50076">
    <property type="entry name" value="DNAJ_2"/>
    <property type="match status" value="1"/>
</dbReference>
<organism evidence="3 4">
    <name type="scientific">Sphingomonas immobilis</name>
    <dbReference type="NCBI Taxonomy" id="3063997"/>
    <lineage>
        <taxon>Bacteria</taxon>
        <taxon>Pseudomonadati</taxon>
        <taxon>Pseudomonadota</taxon>
        <taxon>Alphaproteobacteria</taxon>
        <taxon>Sphingomonadales</taxon>
        <taxon>Sphingomonadaceae</taxon>
        <taxon>Sphingomonas</taxon>
    </lineage>
</organism>
<gene>
    <name evidence="3" type="ORF">Q5H94_01105</name>
</gene>
<reference evidence="3" key="1">
    <citation type="submission" date="2023-07" db="EMBL/GenBank/DDBJ databases">
        <authorList>
            <person name="Kim M.K."/>
        </authorList>
    </citation>
    <scope>NUCLEOTIDE SEQUENCE</scope>
    <source>
        <strain evidence="3">CA1-15</strain>
    </source>
</reference>
<dbReference type="SMART" id="SM00271">
    <property type="entry name" value="DnaJ"/>
    <property type="match status" value="1"/>
</dbReference>
<evidence type="ECO:0000259" key="2">
    <source>
        <dbReference type="PROSITE" id="PS50076"/>
    </source>
</evidence>
<dbReference type="PRINTS" id="PR00625">
    <property type="entry name" value="JDOMAIN"/>
</dbReference>
<dbReference type="Gene3D" id="1.10.287.110">
    <property type="entry name" value="DnaJ domain"/>
    <property type="match status" value="1"/>
</dbReference>
<dbReference type="Proteomes" id="UP001176468">
    <property type="component" value="Unassembled WGS sequence"/>
</dbReference>
<evidence type="ECO:0000313" key="4">
    <source>
        <dbReference type="Proteomes" id="UP001176468"/>
    </source>
</evidence>
<comment type="caution">
    <text evidence="3">The sequence shown here is derived from an EMBL/GenBank/DDBJ whole genome shotgun (WGS) entry which is preliminary data.</text>
</comment>
<dbReference type="InterPro" id="IPR001623">
    <property type="entry name" value="DnaJ_domain"/>
</dbReference>